<name>A0A0D5C2Q8_9ARCH</name>
<proteinExistence type="predicted"/>
<dbReference type="EMBL" id="CP011070">
    <property type="protein sequence ID" value="AJW70625.1"/>
    <property type="molecule type" value="Genomic_DNA"/>
</dbReference>
<protein>
    <submittedName>
        <fullName evidence="1">Uncharacterized protein</fullName>
    </submittedName>
</protein>
<gene>
    <name evidence="1" type="ORF">NADRNF5_0931</name>
</gene>
<organism evidence="1 2">
    <name type="scientific">Nitrosopumilus adriaticus</name>
    <dbReference type="NCBI Taxonomy" id="1580092"/>
    <lineage>
        <taxon>Archaea</taxon>
        <taxon>Nitrososphaerota</taxon>
        <taxon>Nitrososphaeria</taxon>
        <taxon>Nitrosopumilales</taxon>
        <taxon>Nitrosopumilaceae</taxon>
        <taxon>Nitrosopumilus</taxon>
    </lineage>
</organism>
<dbReference type="KEGG" id="nin:NADRNF5_0931"/>
<dbReference type="AlphaFoldDB" id="A0A0D5C2Q8"/>
<reference evidence="2" key="1">
    <citation type="submission" date="2015-03" db="EMBL/GenBank/DDBJ databases">
        <title>Characterization of two novel Thaumarchaeota isolated from the Northern Adriatic Sea.</title>
        <authorList>
            <person name="Bayer B."/>
            <person name="Vojvoda J."/>
            <person name="Offre P."/>
            <person name="Srivastava A."/>
            <person name="Elisabeth N."/>
            <person name="Garcia J.A.L."/>
            <person name="Schleper C."/>
            <person name="Herndl G.J."/>
        </authorList>
    </citation>
    <scope>NUCLEOTIDE SEQUENCE [LARGE SCALE GENOMIC DNA]</scope>
    <source>
        <strain evidence="2">NF5</strain>
    </source>
</reference>
<dbReference type="HOGENOM" id="CLU_3147804_0_0_2"/>
<reference evidence="1 2" key="2">
    <citation type="journal article" date="2016" name="ISME J.">
        <title>Physiological and genomic characterization of two novel marine thaumarchaeal strains indicates niche differentiation.</title>
        <authorList>
            <person name="Bayer B."/>
            <person name="Vojvoda J."/>
            <person name="Offre P."/>
            <person name="Alves R.J."/>
            <person name="Elisabeth N.H."/>
            <person name="Garcia J.A."/>
            <person name="Volland J.M."/>
            <person name="Srivastava A."/>
            <person name="Schleper C."/>
            <person name="Herndl G.J."/>
        </authorList>
    </citation>
    <scope>NUCLEOTIDE SEQUENCE [LARGE SCALE GENOMIC DNA]</scope>
    <source>
        <strain evidence="1 2">NF5</strain>
    </source>
</reference>
<evidence type="ECO:0000313" key="2">
    <source>
        <dbReference type="Proteomes" id="UP000032408"/>
    </source>
</evidence>
<evidence type="ECO:0000313" key="1">
    <source>
        <dbReference type="EMBL" id="AJW70625.1"/>
    </source>
</evidence>
<dbReference type="Proteomes" id="UP000032408">
    <property type="component" value="Chromosome"/>
</dbReference>
<dbReference type="STRING" id="1580092.NADRNF5_0931"/>
<sequence>MEFDLCLKYLIIYFVIEKYTLELVLYRNIKSNHHGACLVIKKSKFEFV</sequence>
<keyword evidence="2" id="KW-1185">Reference proteome</keyword>
<accession>A0A0D5C2Q8</accession>